<dbReference type="EC" id="2.3.1.286" evidence="1"/>
<dbReference type="SUPFAM" id="SSF52467">
    <property type="entry name" value="DHS-like NAD/FAD-binding domain"/>
    <property type="match status" value="1"/>
</dbReference>
<keyword evidence="3" id="KW-0520">NAD</keyword>
<dbReference type="AlphaFoldDB" id="A0AAP8SP65"/>
<dbReference type="Gene3D" id="3.30.1600.10">
    <property type="entry name" value="SIR2/SIRT2 'Small Domain"/>
    <property type="match status" value="1"/>
</dbReference>
<dbReference type="GO" id="GO:0070403">
    <property type="term" value="F:NAD+ binding"/>
    <property type="evidence" value="ECO:0007669"/>
    <property type="project" value="InterPro"/>
</dbReference>
<feature type="binding site" evidence="4">
    <location>
        <position position="130"/>
    </location>
    <ligand>
        <name>Zn(2+)</name>
        <dbReference type="ChEBI" id="CHEBI:29105"/>
    </ligand>
</feature>
<feature type="active site" description="Proton acceptor" evidence="4">
    <location>
        <position position="119"/>
    </location>
</feature>
<dbReference type="InterPro" id="IPR026590">
    <property type="entry name" value="Ssirtuin_cat_dom"/>
</dbReference>
<evidence type="ECO:0000256" key="1">
    <source>
        <dbReference type="ARBA" id="ARBA00012928"/>
    </source>
</evidence>
<proteinExistence type="predicted"/>
<dbReference type="InterPro" id="IPR003000">
    <property type="entry name" value="Sirtuin"/>
</dbReference>
<dbReference type="PROSITE" id="PS50305">
    <property type="entry name" value="SIRTUIN"/>
    <property type="match status" value="1"/>
</dbReference>
<comment type="caution">
    <text evidence="6">The sequence shown here is derived from an EMBL/GenBank/DDBJ whole genome shotgun (WGS) entry which is preliminary data.</text>
</comment>
<keyword evidence="7" id="KW-1185">Reference proteome</keyword>
<dbReference type="InterPro" id="IPR050134">
    <property type="entry name" value="NAD-dep_sirtuin_deacylases"/>
</dbReference>
<name>A0AAP8SP65_9GAMM</name>
<protein>
    <recommendedName>
        <fullName evidence="1">protein acetyllysine N-acetyltransferase</fullName>
        <ecNumber evidence="1">2.3.1.286</ecNumber>
    </recommendedName>
</protein>
<keyword evidence="2" id="KW-0808">Transferase</keyword>
<feature type="binding site" evidence="4">
    <location>
        <position position="127"/>
    </location>
    <ligand>
        <name>Zn(2+)</name>
        <dbReference type="ChEBI" id="CHEBI:29105"/>
    </ligand>
</feature>
<evidence type="ECO:0000313" key="6">
    <source>
        <dbReference type="EMBL" id="PLW86808.1"/>
    </source>
</evidence>
<dbReference type="PANTHER" id="PTHR11085:SF10">
    <property type="entry name" value="NAD-DEPENDENT PROTEIN DEACYLASE SIRTUIN-5, MITOCHONDRIAL-RELATED"/>
    <property type="match status" value="1"/>
</dbReference>
<feature type="domain" description="Deacetylase sirtuin-type" evidence="5">
    <location>
        <begin position="1"/>
        <end position="271"/>
    </location>
</feature>
<dbReference type="EMBL" id="PKUR01000002">
    <property type="protein sequence ID" value="PLW86808.1"/>
    <property type="molecule type" value="Genomic_DNA"/>
</dbReference>
<dbReference type="KEGG" id="hja:BST95_11545"/>
<evidence type="ECO:0000256" key="3">
    <source>
        <dbReference type="ARBA" id="ARBA00023027"/>
    </source>
</evidence>
<dbReference type="GO" id="GO:0046872">
    <property type="term" value="F:metal ion binding"/>
    <property type="evidence" value="ECO:0007669"/>
    <property type="project" value="UniProtKB-KW"/>
</dbReference>
<evidence type="ECO:0000256" key="4">
    <source>
        <dbReference type="PROSITE-ProRule" id="PRU00236"/>
    </source>
</evidence>
<dbReference type="Pfam" id="PF02146">
    <property type="entry name" value="SIR2"/>
    <property type="match status" value="1"/>
</dbReference>
<dbReference type="Proteomes" id="UP000235162">
    <property type="component" value="Unassembled WGS sequence"/>
</dbReference>
<evidence type="ECO:0000256" key="2">
    <source>
        <dbReference type="ARBA" id="ARBA00022679"/>
    </source>
</evidence>
<evidence type="ECO:0000313" key="7">
    <source>
        <dbReference type="Proteomes" id="UP000235162"/>
    </source>
</evidence>
<evidence type="ECO:0000259" key="5">
    <source>
        <dbReference type="PROSITE" id="PS50305"/>
    </source>
</evidence>
<accession>A0AAP8SP65</accession>
<dbReference type="InterPro" id="IPR029035">
    <property type="entry name" value="DHS-like_NAD/FAD-binding_dom"/>
</dbReference>
<dbReference type="PANTHER" id="PTHR11085">
    <property type="entry name" value="NAD-DEPENDENT PROTEIN DEACYLASE SIRTUIN-5, MITOCHONDRIAL-RELATED"/>
    <property type="match status" value="1"/>
</dbReference>
<organism evidence="6 7">
    <name type="scientific">Halioglobus japonicus</name>
    <dbReference type="NCBI Taxonomy" id="930805"/>
    <lineage>
        <taxon>Bacteria</taxon>
        <taxon>Pseudomonadati</taxon>
        <taxon>Pseudomonadota</taxon>
        <taxon>Gammaproteobacteria</taxon>
        <taxon>Cellvibrionales</taxon>
        <taxon>Halieaceae</taxon>
        <taxon>Halioglobus</taxon>
    </lineage>
</organism>
<dbReference type="InterPro" id="IPR026591">
    <property type="entry name" value="Sirtuin_cat_small_dom_sf"/>
</dbReference>
<sequence>MTDSHDALAHFLAAHSNLLVLTGAGISAPSGLPTYRDENGSWLYRKPIQHRDFLTRESTRKRYWARSTLGWPAVRDASPNEAHCALQKLEKKGQLELLVTQNVDRLHQRAGSRRVIDLHGRLDRVRCLDCGALASRESLQETLASANPWLSADSGEARPDGDRDLPDDTLARFEIPSCARCTGVLIPDVVFFGGSIPPARHDSCNAALDRADALLVVGSSLQVYSGYRFCRRAKELGLPLVIVNPGKTRADDIADMRIAQTAAEAFASVQV</sequence>
<keyword evidence="4" id="KW-0479">Metal-binding</keyword>
<keyword evidence="4" id="KW-0862">Zinc</keyword>
<dbReference type="NCBIfam" id="NF003738">
    <property type="entry name" value="PRK05333.1"/>
    <property type="match status" value="1"/>
</dbReference>
<dbReference type="RefSeq" id="WP_084199587.1">
    <property type="nucleotide sequence ID" value="NZ_BMYL01000002.1"/>
</dbReference>
<gene>
    <name evidence="6" type="ORF">C0029_10545</name>
</gene>
<feature type="binding site" evidence="4">
    <location>
        <position position="178"/>
    </location>
    <ligand>
        <name>Zn(2+)</name>
        <dbReference type="ChEBI" id="CHEBI:29105"/>
    </ligand>
</feature>
<dbReference type="GO" id="GO:0017136">
    <property type="term" value="F:histone deacetylase activity, NAD-dependent"/>
    <property type="evidence" value="ECO:0007669"/>
    <property type="project" value="TreeGrafter"/>
</dbReference>
<reference evidence="6 7" key="1">
    <citation type="submission" date="2018-01" db="EMBL/GenBank/DDBJ databases">
        <title>The draft genome sequence of Halioglobus japonicus S1-36.</title>
        <authorList>
            <person name="Du Z.-J."/>
            <person name="Shi M.-J."/>
        </authorList>
    </citation>
    <scope>NUCLEOTIDE SEQUENCE [LARGE SCALE GENOMIC DNA]</scope>
    <source>
        <strain evidence="6 7">S1-36</strain>
    </source>
</reference>
<dbReference type="Gene3D" id="3.40.50.1220">
    <property type="entry name" value="TPP-binding domain"/>
    <property type="match status" value="1"/>
</dbReference>
<feature type="binding site" evidence="4">
    <location>
        <position position="181"/>
    </location>
    <ligand>
        <name>Zn(2+)</name>
        <dbReference type="ChEBI" id="CHEBI:29105"/>
    </ligand>
</feature>